<dbReference type="GO" id="GO:0000786">
    <property type="term" value="C:nucleosome"/>
    <property type="evidence" value="ECO:0007669"/>
    <property type="project" value="InterPro"/>
</dbReference>
<comment type="caution">
    <text evidence="6">The sequence shown here is derived from an EMBL/GenBank/DDBJ whole genome shotgun (WGS) entry which is preliminary data.</text>
</comment>
<dbReference type="GO" id="GO:0003690">
    <property type="term" value="F:double-stranded DNA binding"/>
    <property type="evidence" value="ECO:0007669"/>
    <property type="project" value="TreeGrafter"/>
</dbReference>
<dbReference type="PROSITE" id="PS51504">
    <property type="entry name" value="H15"/>
    <property type="match status" value="1"/>
</dbReference>
<keyword evidence="2" id="KW-0238">DNA-binding</keyword>
<dbReference type="GO" id="GO:0045910">
    <property type="term" value="P:negative regulation of DNA recombination"/>
    <property type="evidence" value="ECO:0007669"/>
    <property type="project" value="TreeGrafter"/>
</dbReference>
<dbReference type="PANTHER" id="PTHR11467:SF29">
    <property type="entry name" value="OS03G0711600 PROTEIN"/>
    <property type="match status" value="1"/>
</dbReference>
<dbReference type="AlphaFoldDB" id="A0A833R2N5"/>
<dbReference type="InterPro" id="IPR005818">
    <property type="entry name" value="Histone_H1/H5_H15"/>
</dbReference>
<dbReference type="InterPro" id="IPR036388">
    <property type="entry name" value="WH-like_DNA-bd_sf"/>
</dbReference>
<dbReference type="OrthoDB" id="1110759at2759"/>
<evidence type="ECO:0000256" key="2">
    <source>
        <dbReference type="ARBA" id="ARBA00023125"/>
    </source>
</evidence>
<organism evidence="6 7">
    <name type="scientific">Carex littledalei</name>
    <dbReference type="NCBI Taxonomy" id="544730"/>
    <lineage>
        <taxon>Eukaryota</taxon>
        <taxon>Viridiplantae</taxon>
        <taxon>Streptophyta</taxon>
        <taxon>Embryophyta</taxon>
        <taxon>Tracheophyta</taxon>
        <taxon>Spermatophyta</taxon>
        <taxon>Magnoliopsida</taxon>
        <taxon>Liliopsida</taxon>
        <taxon>Poales</taxon>
        <taxon>Cyperaceae</taxon>
        <taxon>Cyperoideae</taxon>
        <taxon>Cariceae</taxon>
        <taxon>Carex</taxon>
        <taxon>Carex subgen. Euthyceras</taxon>
    </lineage>
</organism>
<feature type="compositionally biased region" description="Basic and acidic residues" evidence="4">
    <location>
        <begin position="209"/>
        <end position="222"/>
    </location>
</feature>
<dbReference type="Gene3D" id="1.10.10.10">
    <property type="entry name" value="Winged helix-like DNA-binding domain superfamily/Winged helix DNA-binding domain"/>
    <property type="match status" value="1"/>
</dbReference>
<reference evidence="6" key="1">
    <citation type="submission" date="2020-01" db="EMBL/GenBank/DDBJ databases">
        <title>Genome sequence of Kobresia littledalei, the first chromosome-level genome in the family Cyperaceae.</title>
        <authorList>
            <person name="Qu G."/>
        </authorList>
    </citation>
    <scope>NUCLEOTIDE SEQUENCE</scope>
    <source>
        <strain evidence="6">C.B.Clarke</strain>
        <tissue evidence="6">Leaf</tissue>
    </source>
</reference>
<accession>A0A833R2N5</accession>
<dbReference type="InterPro" id="IPR036390">
    <property type="entry name" value="WH_DNA-bd_sf"/>
</dbReference>
<dbReference type="SMART" id="SM00384">
    <property type="entry name" value="AT_hook"/>
    <property type="match status" value="11"/>
</dbReference>
<gene>
    <name evidence="6" type="ORF">FCM35_KLT17977</name>
</gene>
<feature type="compositionally biased region" description="Basic and acidic residues" evidence="4">
    <location>
        <begin position="271"/>
        <end position="314"/>
    </location>
</feature>
<dbReference type="CDD" id="cd00073">
    <property type="entry name" value="H15"/>
    <property type="match status" value="1"/>
</dbReference>
<dbReference type="SUPFAM" id="SSF46785">
    <property type="entry name" value="Winged helix' DNA-binding domain"/>
    <property type="match status" value="1"/>
</dbReference>
<evidence type="ECO:0000313" key="6">
    <source>
        <dbReference type="EMBL" id="KAF3337390.1"/>
    </source>
</evidence>
<feature type="domain" description="H15" evidence="5">
    <location>
        <begin position="18"/>
        <end position="87"/>
    </location>
</feature>
<sequence length="314" mass="33859">MESTVALPPPAIAAKPGLHPPYKEMILKAVVSLNERGGSSKHAISKFIKTTYTHLSEKHNALLAHHLRRLRTEGALHMLRHSYKLSPRSKLNLASSVVTSRPRGRPKKVPETFQTSLGQSGQLTVKRAPGRPPKSLAVKRGPGRPPKSQLLAPNKQPGRPPKIQAVKRGPGRPPKILAVKKRPGRPPKIPAVGTENMAPNGASKRGRPPKSEKGPGRPRKESVVQLQGGKQRKGAGRPKMVENGAPPVMGEKKRGPGRPKTVENGAPPVMGEKRKGPGRPKKVENGAWVRREVSADIAEKKGPGRPKKEGNDVA</sequence>
<dbReference type="EMBL" id="SWLB01000006">
    <property type="protein sequence ID" value="KAF3337390.1"/>
    <property type="molecule type" value="Genomic_DNA"/>
</dbReference>
<dbReference type="GO" id="GO:0005730">
    <property type="term" value="C:nucleolus"/>
    <property type="evidence" value="ECO:0007669"/>
    <property type="project" value="TreeGrafter"/>
</dbReference>
<keyword evidence="3" id="KW-0539">Nucleus</keyword>
<evidence type="ECO:0000256" key="1">
    <source>
        <dbReference type="ARBA" id="ARBA00004123"/>
    </source>
</evidence>
<dbReference type="GO" id="GO:0030261">
    <property type="term" value="P:chromosome condensation"/>
    <property type="evidence" value="ECO:0007669"/>
    <property type="project" value="TreeGrafter"/>
</dbReference>
<proteinExistence type="predicted"/>
<dbReference type="PRINTS" id="PR00929">
    <property type="entry name" value="ATHOOK"/>
</dbReference>
<evidence type="ECO:0000256" key="3">
    <source>
        <dbReference type="ARBA" id="ARBA00023242"/>
    </source>
</evidence>
<comment type="subcellular location">
    <subcellularLocation>
        <location evidence="1">Nucleus</location>
    </subcellularLocation>
</comment>
<feature type="compositionally biased region" description="Polar residues" evidence="4">
    <location>
        <begin position="112"/>
        <end position="123"/>
    </location>
</feature>
<dbReference type="SMART" id="SM00526">
    <property type="entry name" value="H15"/>
    <property type="match status" value="1"/>
</dbReference>
<evidence type="ECO:0000313" key="7">
    <source>
        <dbReference type="Proteomes" id="UP000623129"/>
    </source>
</evidence>
<dbReference type="Proteomes" id="UP000623129">
    <property type="component" value="Unassembled WGS sequence"/>
</dbReference>
<dbReference type="InterPro" id="IPR017956">
    <property type="entry name" value="AT_hook_DNA-bd_motif"/>
</dbReference>
<name>A0A833R2N5_9POAL</name>
<dbReference type="GO" id="GO:0006334">
    <property type="term" value="P:nucleosome assembly"/>
    <property type="evidence" value="ECO:0007669"/>
    <property type="project" value="InterPro"/>
</dbReference>
<evidence type="ECO:0000256" key="4">
    <source>
        <dbReference type="SAM" id="MobiDB-lite"/>
    </source>
</evidence>
<keyword evidence="7" id="KW-1185">Reference proteome</keyword>
<dbReference type="PANTHER" id="PTHR11467">
    <property type="entry name" value="HISTONE H1"/>
    <property type="match status" value="1"/>
</dbReference>
<protein>
    <submittedName>
        <fullName evidence="6">Histone H1</fullName>
    </submittedName>
</protein>
<dbReference type="GO" id="GO:0031492">
    <property type="term" value="F:nucleosomal DNA binding"/>
    <property type="evidence" value="ECO:0007669"/>
    <property type="project" value="TreeGrafter"/>
</dbReference>
<feature type="region of interest" description="Disordered" evidence="4">
    <location>
        <begin position="94"/>
        <end position="314"/>
    </location>
</feature>
<evidence type="ECO:0000259" key="5">
    <source>
        <dbReference type="PROSITE" id="PS51504"/>
    </source>
</evidence>
<dbReference type="Pfam" id="PF00538">
    <property type="entry name" value="Linker_histone"/>
    <property type="match status" value="1"/>
</dbReference>